<evidence type="ECO:0000256" key="1">
    <source>
        <dbReference type="SAM" id="MobiDB-lite"/>
    </source>
</evidence>
<dbReference type="EMBL" id="CACVBS010000035">
    <property type="protein sequence ID" value="CAA7262147.1"/>
    <property type="molecule type" value="Genomic_DNA"/>
</dbReference>
<name>A0A8S0XPQ8_CYCAE</name>
<proteinExistence type="predicted"/>
<feature type="region of interest" description="Disordered" evidence="1">
    <location>
        <begin position="1"/>
        <end position="42"/>
    </location>
</feature>
<accession>A0A8S0XPQ8</accession>
<gene>
    <name evidence="2" type="ORF">AAE3_LOCUS4454</name>
</gene>
<dbReference type="AlphaFoldDB" id="A0A8S0XPQ8"/>
<comment type="caution">
    <text evidence="2">The sequence shown here is derived from an EMBL/GenBank/DDBJ whole genome shotgun (WGS) entry which is preliminary data.</text>
</comment>
<organism evidence="2 3">
    <name type="scientific">Cyclocybe aegerita</name>
    <name type="common">Black poplar mushroom</name>
    <name type="synonym">Agrocybe aegerita</name>
    <dbReference type="NCBI Taxonomy" id="1973307"/>
    <lineage>
        <taxon>Eukaryota</taxon>
        <taxon>Fungi</taxon>
        <taxon>Dikarya</taxon>
        <taxon>Basidiomycota</taxon>
        <taxon>Agaricomycotina</taxon>
        <taxon>Agaricomycetes</taxon>
        <taxon>Agaricomycetidae</taxon>
        <taxon>Agaricales</taxon>
        <taxon>Agaricineae</taxon>
        <taxon>Bolbitiaceae</taxon>
        <taxon>Cyclocybe</taxon>
    </lineage>
</organism>
<keyword evidence="3" id="KW-1185">Reference proteome</keyword>
<sequence length="151" mass="16648">MRRTRGRTNVKEEREGVGRTSDWRRLARRGSGSQSGEAVPSGREIAPLVYSSPILSVSPLCVHSTTWSLDVSELKLVLPDAPDLSSSSDLSPYRGLPLSRLILARPLTGPKQHVDGIPPRKLVTPQRLETFVEKLGERGLLSRTRSVSRRG</sequence>
<evidence type="ECO:0000313" key="3">
    <source>
        <dbReference type="Proteomes" id="UP000467700"/>
    </source>
</evidence>
<reference evidence="2 3" key="1">
    <citation type="submission" date="2020-01" db="EMBL/GenBank/DDBJ databases">
        <authorList>
            <person name="Gupta K D."/>
        </authorList>
    </citation>
    <scope>NUCLEOTIDE SEQUENCE [LARGE SCALE GENOMIC DNA]</scope>
</reference>
<evidence type="ECO:0000313" key="2">
    <source>
        <dbReference type="EMBL" id="CAA7262147.1"/>
    </source>
</evidence>
<protein>
    <submittedName>
        <fullName evidence="2">Uncharacterized protein</fullName>
    </submittedName>
</protein>
<feature type="compositionally biased region" description="Basic and acidic residues" evidence="1">
    <location>
        <begin position="9"/>
        <end position="25"/>
    </location>
</feature>
<dbReference type="Proteomes" id="UP000467700">
    <property type="component" value="Unassembled WGS sequence"/>
</dbReference>